<dbReference type="Gene3D" id="1.25.40.10">
    <property type="entry name" value="Tetratricopeptide repeat domain"/>
    <property type="match status" value="1"/>
</dbReference>
<gene>
    <name evidence="2" type="ORF">SAMN06297358_4198</name>
</gene>
<name>A0A286AF04_9SPHI</name>
<dbReference type="InterPro" id="IPR005363">
    <property type="entry name" value="UPF0167"/>
</dbReference>
<evidence type="ECO:0000313" key="2">
    <source>
        <dbReference type="EMBL" id="SOD20475.1"/>
    </source>
</evidence>
<dbReference type="Proteomes" id="UP000219281">
    <property type="component" value="Unassembled WGS sequence"/>
</dbReference>
<accession>A0A286AF04</accession>
<dbReference type="EMBL" id="OCMT01000005">
    <property type="protein sequence ID" value="SOD20475.1"/>
    <property type="molecule type" value="Genomic_DNA"/>
</dbReference>
<dbReference type="Pfam" id="PF03691">
    <property type="entry name" value="UPF0167"/>
    <property type="match status" value="1"/>
</dbReference>
<evidence type="ECO:0000256" key="1">
    <source>
        <dbReference type="ARBA" id="ARBA00008525"/>
    </source>
</evidence>
<proteinExistence type="inferred from homology"/>
<sequence length="297" mass="33959">MDKRIEKLKEINITLSKAISKSNKFWFEHILPSQSATPLFEEAEKELNAILSERPNDANFWRMLSNVKTYTMDYAEAITALEKAIALENKQKDKTQLIELAAHKDVQKPKPKVKKTSSDVAKRDLPFFKYHPEPTLTGAFETDTVVTCDCCKKPTDVYYTSPFYAIDDIEALCPWCIADGKAAKKFEGSFQDDVSVDDVNDQQKLIELTERTPGYRGLQQEYWLAHCNDYCAFKGYVGWQEIEPLLSEFADIETDLANAGGISLADLPKYLQDNGSCQGYLFQCTCCNKYRLYYDFD</sequence>
<reference evidence="3" key="1">
    <citation type="submission" date="2017-09" db="EMBL/GenBank/DDBJ databases">
        <authorList>
            <person name="Varghese N."/>
            <person name="Submissions S."/>
        </authorList>
    </citation>
    <scope>NUCLEOTIDE SEQUENCE [LARGE SCALE GENOMIC DNA]</scope>
    <source>
        <strain evidence="3">CGMCC 1.12803</strain>
    </source>
</reference>
<protein>
    <submittedName>
        <fullName evidence="2">Uncharacterized protein CbrC, UPF0167 family</fullName>
    </submittedName>
</protein>
<dbReference type="InterPro" id="IPR011990">
    <property type="entry name" value="TPR-like_helical_dom_sf"/>
</dbReference>
<dbReference type="RefSeq" id="WP_205944034.1">
    <property type="nucleotide sequence ID" value="NZ_OCMT01000005.1"/>
</dbReference>
<keyword evidence="3" id="KW-1185">Reference proteome</keyword>
<comment type="similarity">
    <text evidence="1">Belongs to the UPF0167 family.</text>
</comment>
<evidence type="ECO:0000313" key="3">
    <source>
        <dbReference type="Proteomes" id="UP000219281"/>
    </source>
</evidence>
<dbReference type="SUPFAM" id="SSF48452">
    <property type="entry name" value="TPR-like"/>
    <property type="match status" value="1"/>
</dbReference>
<organism evidence="2 3">
    <name type="scientific">Pedobacter xixiisoli</name>
    <dbReference type="NCBI Taxonomy" id="1476464"/>
    <lineage>
        <taxon>Bacteria</taxon>
        <taxon>Pseudomonadati</taxon>
        <taxon>Bacteroidota</taxon>
        <taxon>Sphingobacteriia</taxon>
        <taxon>Sphingobacteriales</taxon>
        <taxon>Sphingobacteriaceae</taxon>
        <taxon>Pedobacter</taxon>
    </lineage>
</organism>
<dbReference type="AlphaFoldDB" id="A0A286AF04"/>